<evidence type="ECO:0000256" key="1">
    <source>
        <dbReference type="ARBA" id="ARBA00022741"/>
    </source>
</evidence>
<dbReference type="GO" id="GO:0006355">
    <property type="term" value="P:regulation of DNA-templated transcription"/>
    <property type="evidence" value="ECO:0007669"/>
    <property type="project" value="InterPro"/>
</dbReference>
<dbReference type="PROSITE" id="PS00675">
    <property type="entry name" value="SIGMA54_INTERACT_1"/>
    <property type="match status" value="1"/>
</dbReference>
<evidence type="ECO:0000256" key="2">
    <source>
        <dbReference type="ARBA" id="ARBA00022797"/>
    </source>
</evidence>
<dbReference type="PANTHER" id="PTHR32071">
    <property type="entry name" value="TRANSCRIPTIONAL REGULATORY PROTEIN"/>
    <property type="match status" value="1"/>
</dbReference>
<gene>
    <name evidence="10" type="ORF">AS52_00784</name>
</gene>
<evidence type="ECO:0000259" key="8">
    <source>
        <dbReference type="PROSITE" id="PS50112"/>
    </source>
</evidence>
<dbReference type="Gene3D" id="1.10.10.60">
    <property type="entry name" value="Homeodomain-like"/>
    <property type="match status" value="1"/>
</dbReference>
<keyword evidence="5" id="KW-0804">Transcription</keyword>
<feature type="domain" description="PAC" evidence="9">
    <location>
        <begin position="82"/>
        <end position="134"/>
    </location>
</feature>
<dbReference type="PROSITE" id="PS50112">
    <property type="entry name" value="PAS"/>
    <property type="match status" value="1"/>
</dbReference>
<protein>
    <recommendedName>
        <fullName evidence="6">HTH-type transcriptional regulatory protein TyrR</fullName>
    </recommendedName>
</protein>
<evidence type="ECO:0000313" key="10">
    <source>
        <dbReference type="EMBL" id="AKP75749.1"/>
    </source>
</evidence>
<evidence type="ECO:0000256" key="3">
    <source>
        <dbReference type="ARBA" id="ARBA00022840"/>
    </source>
</evidence>
<dbReference type="InterPro" id="IPR027417">
    <property type="entry name" value="P-loop_NTPase"/>
</dbReference>
<dbReference type="GO" id="GO:0004497">
    <property type="term" value="F:monooxygenase activity"/>
    <property type="evidence" value="ECO:0007669"/>
    <property type="project" value="UniProtKB-KW"/>
</dbReference>
<dbReference type="CDD" id="cd00009">
    <property type="entry name" value="AAA"/>
    <property type="match status" value="1"/>
</dbReference>
<dbReference type="InterPro" id="IPR025662">
    <property type="entry name" value="Sigma_54_int_dom_ATP-bd_1"/>
</dbReference>
<dbReference type="InterPro" id="IPR058031">
    <property type="entry name" value="AAA_lid_NorR"/>
</dbReference>
<dbReference type="EMBL" id="CP010586">
    <property type="protein sequence ID" value="AKP75749.1"/>
    <property type="molecule type" value="Genomic_DNA"/>
</dbReference>
<keyword evidence="10" id="KW-0560">Oxidoreductase</keyword>
<dbReference type="InterPro" id="IPR000700">
    <property type="entry name" value="PAS-assoc_C"/>
</dbReference>
<keyword evidence="4" id="KW-0805">Transcription regulation</keyword>
<dbReference type="InterPro" id="IPR003593">
    <property type="entry name" value="AAA+_ATPase"/>
</dbReference>
<dbReference type="InterPro" id="IPR000014">
    <property type="entry name" value="PAS"/>
</dbReference>
<dbReference type="SUPFAM" id="SSF46689">
    <property type="entry name" value="Homeodomain-like"/>
    <property type="match status" value="1"/>
</dbReference>
<dbReference type="Gene3D" id="1.10.8.60">
    <property type="match status" value="1"/>
</dbReference>
<dbReference type="NCBIfam" id="TIGR00229">
    <property type="entry name" value="sensory_box"/>
    <property type="match status" value="1"/>
</dbReference>
<dbReference type="SMART" id="SM00091">
    <property type="entry name" value="PAS"/>
    <property type="match status" value="1"/>
</dbReference>
<evidence type="ECO:0000313" key="11">
    <source>
        <dbReference type="Proteomes" id="UP000036410"/>
    </source>
</evidence>
<feature type="domain" description="PAS" evidence="8">
    <location>
        <begin position="15"/>
        <end position="65"/>
    </location>
</feature>
<reference evidence="10 11" key="1">
    <citation type="submission" date="2015-01" db="EMBL/GenBank/DDBJ databases">
        <title>Genome sequence of bacillus megaterium Q3.</title>
        <authorList>
            <person name="Wang Y."/>
            <person name="Luo K."/>
            <person name="Bai L."/>
            <person name="Luo F."/>
        </authorList>
    </citation>
    <scope>NUCLEOTIDE SEQUENCE [LARGE SCALE GENOMIC DNA]</scope>
    <source>
        <strain evidence="10 11">Q3</strain>
    </source>
</reference>
<dbReference type="AlphaFoldDB" id="A0A806TMU3"/>
<dbReference type="PANTHER" id="PTHR32071:SF121">
    <property type="entry name" value="SIGMA L-DEPENDENT TRANSCRIPTIONAL REGULATOR YQIR-RELATED"/>
    <property type="match status" value="1"/>
</dbReference>
<dbReference type="GO" id="GO:0005524">
    <property type="term" value="F:ATP binding"/>
    <property type="evidence" value="ECO:0007669"/>
    <property type="project" value="UniProtKB-KW"/>
</dbReference>
<dbReference type="SUPFAM" id="SSF55785">
    <property type="entry name" value="PYP-like sensor domain (PAS domain)"/>
    <property type="match status" value="1"/>
</dbReference>
<keyword evidence="3" id="KW-0067">ATP-binding</keyword>
<dbReference type="PROSITE" id="PS50045">
    <property type="entry name" value="SIGMA54_INTERACT_4"/>
    <property type="match status" value="1"/>
</dbReference>
<dbReference type="SUPFAM" id="SSF52540">
    <property type="entry name" value="P-loop containing nucleoside triphosphate hydrolases"/>
    <property type="match status" value="1"/>
</dbReference>
<dbReference type="InterPro" id="IPR025944">
    <property type="entry name" value="Sigma_54_int_dom_CS"/>
</dbReference>
<dbReference type="SMART" id="SM00382">
    <property type="entry name" value="AAA"/>
    <property type="match status" value="1"/>
</dbReference>
<keyword evidence="10" id="KW-0503">Monooxygenase</keyword>
<organism evidence="10 11">
    <name type="scientific">Priestia megaterium Q3</name>
    <dbReference type="NCBI Taxonomy" id="1452722"/>
    <lineage>
        <taxon>Bacteria</taxon>
        <taxon>Bacillati</taxon>
        <taxon>Bacillota</taxon>
        <taxon>Bacilli</taxon>
        <taxon>Bacillales</taxon>
        <taxon>Bacillaceae</taxon>
        <taxon>Priestia</taxon>
    </lineage>
</organism>
<dbReference type="Pfam" id="PF25601">
    <property type="entry name" value="AAA_lid_14"/>
    <property type="match status" value="1"/>
</dbReference>
<dbReference type="PROSITE" id="PS00688">
    <property type="entry name" value="SIGMA54_INTERACT_3"/>
    <property type="match status" value="1"/>
</dbReference>
<evidence type="ECO:0000256" key="6">
    <source>
        <dbReference type="ARBA" id="ARBA00029500"/>
    </source>
</evidence>
<dbReference type="InterPro" id="IPR030828">
    <property type="entry name" value="HTH_TyrR"/>
</dbReference>
<dbReference type="InterPro" id="IPR035965">
    <property type="entry name" value="PAS-like_dom_sf"/>
</dbReference>
<dbReference type="Pfam" id="PF00158">
    <property type="entry name" value="Sigma54_activat"/>
    <property type="match status" value="1"/>
</dbReference>
<feature type="domain" description="Sigma-54 factor interaction" evidence="7">
    <location>
        <begin position="159"/>
        <end position="372"/>
    </location>
</feature>
<evidence type="ECO:0000256" key="4">
    <source>
        <dbReference type="ARBA" id="ARBA00023015"/>
    </source>
</evidence>
<evidence type="ECO:0000259" key="9">
    <source>
        <dbReference type="PROSITE" id="PS50113"/>
    </source>
</evidence>
<dbReference type="Pfam" id="PF13426">
    <property type="entry name" value="PAS_9"/>
    <property type="match status" value="1"/>
</dbReference>
<keyword evidence="1" id="KW-0547">Nucleotide-binding</keyword>
<dbReference type="CDD" id="cd00130">
    <property type="entry name" value="PAS"/>
    <property type="match status" value="1"/>
</dbReference>
<keyword evidence="2" id="KW-0058">Aromatic hydrocarbons catabolism</keyword>
<dbReference type="InterPro" id="IPR002078">
    <property type="entry name" value="Sigma_54_int"/>
</dbReference>
<dbReference type="GO" id="GO:0003677">
    <property type="term" value="F:DNA binding"/>
    <property type="evidence" value="ECO:0007669"/>
    <property type="project" value="UniProtKB-KW"/>
</dbReference>
<sequence length="449" mass="51286">MNRKREELNSIDEIADGELKTIFDISHDAIYMSDGEGRTLKVSSGCERIWGYKETELLGKTVYELEKEGAYSPSITRLVLEKKEKVSMIQVTKLGRRLKVIGAPIKNTKGDIIRVVNISKDITEQNQSLQNEKKIAPFEHLPQGQMERLNNKKVKQMYILSENEEMKTAVSRAERAALVESSVLIHGESGVGKETMAYFIHERSPRNKGPFETVRCGAILLSNIEKEIFGQGEEIGAIEKAGGGTVFLDEIDLLPLPLQLKLSYLVEQQLTSSYTSARFITGTSTNLTESIKIGEFRKELYYQLSIIPIQIPPLRNRKEDIIPLTLHFLEKINFLYESKKKLHPRLLKKLQNYYSWPGNVRELKALVERLFVLTEGEWIQEEQLMSDILVSAKNEKKIEIHELMPLKAAVHLVEQELLRKAKKKYKSTTQIARALGVNQSTISRKLSRF</sequence>
<dbReference type="Pfam" id="PF18024">
    <property type="entry name" value="HTH_50"/>
    <property type="match status" value="1"/>
</dbReference>
<evidence type="ECO:0000259" key="7">
    <source>
        <dbReference type="PROSITE" id="PS50045"/>
    </source>
</evidence>
<dbReference type="Gene3D" id="3.40.50.300">
    <property type="entry name" value="P-loop containing nucleotide triphosphate hydrolases"/>
    <property type="match status" value="1"/>
</dbReference>
<dbReference type="RefSeq" id="WP_049162955.1">
    <property type="nucleotide sequence ID" value="NZ_CP010586.1"/>
</dbReference>
<dbReference type="InterPro" id="IPR009057">
    <property type="entry name" value="Homeodomain-like_sf"/>
</dbReference>
<proteinExistence type="predicted"/>
<evidence type="ECO:0000256" key="5">
    <source>
        <dbReference type="ARBA" id="ARBA00023163"/>
    </source>
</evidence>
<dbReference type="PROSITE" id="PS50113">
    <property type="entry name" value="PAC"/>
    <property type="match status" value="1"/>
</dbReference>
<dbReference type="Proteomes" id="UP000036410">
    <property type="component" value="Chromosome"/>
</dbReference>
<dbReference type="Gene3D" id="3.30.450.20">
    <property type="entry name" value="PAS domain"/>
    <property type="match status" value="1"/>
</dbReference>
<name>A0A806TMU3_PRIMG</name>
<accession>A0A806TMU3</accession>